<dbReference type="Proteomes" id="UP001057402">
    <property type="component" value="Chromosome 2"/>
</dbReference>
<evidence type="ECO:0000313" key="1">
    <source>
        <dbReference type="EMBL" id="KAI4385095.1"/>
    </source>
</evidence>
<keyword evidence="2" id="KW-1185">Reference proteome</keyword>
<gene>
    <name evidence="1" type="ORF">MLD38_003156</name>
</gene>
<evidence type="ECO:0000313" key="2">
    <source>
        <dbReference type="Proteomes" id="UP001057402"/>
    </source>
</evidence>
<name>A0ACB9S164_9MYRT</name>
<organism evidence="1 2">
    <name type="scientific">Melastoma candidum</name>
    <dbReference type="NCBI Taxonomy" id="119954"/>
    <lineage>
        <taxon>Eukaryota</taxon>
        <taxon>Viridiplantae</taxon>
        <taxon>Streptophyta</taxon>
        <taxon>Embryophyta</taxon>
        <taxon>Tracheophyta</taxon>
        <taxon>Spermatophyta</taxon>
        <taxon>Magnoliopsida</taxon>
        <taxon>eudicotyledons</taxon>
        <taxon>Gunneridae</taxon>
        <taxon>Pentapetalae</taxon>
        <taxon>rosids</taxon>
        <taxon>malvids</taxon>
        <taxon>Myrtales</taxon>
        <taxon>Melastomataceae</taxon>
        <taxon>Melastomatoideae</taxon>
        <taxon>Melastomateae</taxon>
        <taxon>Melastoma</taxon>
    </lineage>
</organism>
<proteinExistence type="predicted"/>
<reference evidence="2" key="1">
    <citation type="journal article" date="2023" name="Front. Plant Sci.">
        <title>Chromosomal-level genome assembly of Melastoma candidum provides insights into trichome evolution.</title>
        <authorList>
            <person name="Zhong Y."/>
            <person name="Wu W."/>
            <person name="Sun C."/>
            <person name="Zou P."/>
            <person name="Liu Y."/>
            <person name="Dai S."/>
            <person name="Zhou R."/>
        </authorList>
    </citation>
    <scope>NUCLEOTIDE SEQUENCE [LARGE SCALE GENOMIC DNA]</scope>
</reference>
<dbReference type="EMBL" id="CM042881">
    <property type="protein sequence ID" value="KAI4385095.1"/>
    <property type="molecule type" value="Genomic_DNA"/>
</dbReference>
<sequence>MESSASDRRPPTTVDRFFGVDTPHFIKVILEAELRNKILRIPRLFVDRHGGCLSDPVRLEVPTGRAWELALHRDDVGLYLHDGWAGFMEECRVGLGYLLLFRHERDSRFFVVVLDITTCEIEYPSRHDVGVRTGSGITQRVWTGHPGKEVVKIEDTDNEDGIGDCDKGGGKKPSRCSDRPSKKSRNGQRGVKVPTIASDRSSLEAPQGKLANVKQGAKEKMVPIDVTDRSVEETRLEASTKEISEPQQQISSTESRSLRKPAEFGGRAAADEKSEAFLRASAFLCENTACVVRIRCLGCLHLSKKFLMACFPGKKEFGDIICVSETRLWTLGINKSQCPRFRRGWTGFVADNNLRVGDACVFELIDIAEAMFRVVIFHDKCTKPPERKPLRRETSTEKSTINDRGEVESADYEECPFFTMVITKTSARHSVHVPTTFARSHLPTIQAAENVKASLKYKGLSWPVALYSRECCGSAYTMIKGWQKFRKGNGFQLGEELLFELIDKNDLVFRVSIPDDGEGQDCCDC</sequence>
<protein>
    <submittedName>
        <fullName evidence="1">Uncharacterized protein</fullName>
    </submittedName>
</protein>
<accession>A0ACB9S164</accession>
<comment type="caution">
    <text evidence="1">The sequence shown here is derived from an EMBL/GenBank/DDBJ whole genome shotgun (WGS) entry which is preliminary data.</text>
</comment>